<organism evidence="1 2">
    <name type="scientific">Jeongeupia chitinilytica</name>
    <dbReference type="NCBI Taxonomy" id="1041641"/>
    <lineage>
        <taxon>Bacteria</taxon>
        <taxon>Pseudomonadati</taxon>
        <taxon>Pseudomonadota</taxon>
        <taxon>Betaproteobacteria</taxon>
        <taxon>Neisseriales</taxon>
        <taxon>Chitinibacteraceae</taxon>
        <taxon>Jeongeupia</taxon>
    </lineage>
</organism>
<proteinExistence type="predicted"/>
<comment type="caution">
    <text evidence="1">The sequence shown here is derived from an EMBL/GenBank/DDBJ whole genome shotgun (WGS) entry which is preliminary data.</text>
</comment>
<name>A0ABQ3H0M0_9NEIS</name>
<sequence length="64" mass="7212">MQLFFKQHGEARFTRGDRENAVIDEHGPKTLTHCGFRKTVLICESDTASGAKHSETTFYVLPNS</sequence>
<dbReference type="RefSeq" id="WP_189460203.1">
    <property type="nucleotide sequence ID" value="NZ_BMYO01000005.1"/>
</dbReference>
<keyword evidence="2" id="KW-1185">Reference proteome</keyword>
<reference evidence="2" key="1">
    <citation type="journal article" date="2019" name="Int. J. Syst. Evol. Microbiol.">
        <title>The Global Catalogue of Microorganisms (GCM) 10K type strain sequencing project: providing services to taxonomists for standard genome sequencing and annotation.</title>
        <authorList>
            <consortium name="The Broad Institute Genomics Platform"/>
            <consortium name="The Broad Institute Genome Sequencing Center for Infectious Disease"/>
            <person name="Wu L."/>
            <person name="Ma J."/>
        </authorList>
    </citation>
    <scope>NUCLEOTIDE SEQUENCE [LARGE SCALE GENOMIC DNA]</scope>
    <source>
        <strain evidence="2">KCTC 23701</strain>
    </source>
</reference>
<evidence type="ECO:0000313" key="2">
    <source>
        <dbReference type="Proteomes" id="UP000604737"/>
    </source>
</evidence>
<gene>
    <name evidence="1" type="ORF">GCM10007350_19020</name>
</gene>
<protein>
    <submittedName>
        <fullName evidence="1">Uncharacterized protein</fullName>
    </submittedName>
</protein>
<dbReference type="Proteomes" id="UP000604737">
    <property type="component" value="Unassembled WGS sequence"/>
</dbReference>
<evidence type="ECO:0000313" key="1">
    <source>
        <dbReference type="EMBL" id="GHD62791.1"/>
    </source>
</evidence>
<accession>A0ABQ3H0M0</accession>
<dbReference type="EMBL" id="BMYO01000005">
    <property type="protein sequence ID" value="GHD62791.1"/>
    <property type="molecule type" value="Genomic_DNA"/>
</dbReference>